<dbReference type="GO" id="GO:0005886">
    <property type="term" value="C:plasma membrane"/>
    <property type="evidence" value="ECO:0007669"/>
    <property type="project" value="TreeGrafter"/>
</dbReference>
<dbReference type="PANTHER" id="PTHR11690">
    <property type="entry name" value="AMILORIDE-SENSITIVE SODIUM CHANNEL-RELATED"/>
    <property type="match status" value="1"/>
</dbReference>
<dbReference type="InterPro" id="IPR001873">
    <property type="entry name" value="ENaC"/>
</dbReference>
<dbReference type="STRING" id="568069.A0A1J1HJ50"/>
<evidence type="ECO:0000256" key="6">
    <source>
        <dbReference type="ARBA" id="ARBA00022989"/>
    </source>
</evidence>
<name>A0A1J1HJ50_9DIPT</name>
<evidence type="ECO:0000256" key="8">
    <source>
        <dbReference type="ARBA" id="ARBA00023065"/>
    </source>
</evidence>
<evidence type="ECO:0000256" key="10">
    <source>
        <dbReference type="ARBA" id="ARBA00023201"/>
    </source>
</evidence>
<reference evidence="14 15" key="1">
    <citation type="submission" date="2015-04" db="EMBL/GenBank/DDBJ databases">
        <authorList>
            <person name="Syromyatnikov M.Y."/>
            <person name="Popov V.N."/>
        </authorList>
    </citation>
    <scope>NUCLEOTIDE SEQUENCE [LARGE SCALE GENOMIC DNA]</scope>
</reference>
<proteinExistence type="inferred from homology"/>
<evidence type="ECO:0000256" key="3">
    <source>
        <dbReference type="ARBA" id="ARBA00022448"/>
    </source>
</evidence>
<sequence length="420" mass="49246">MWSKVNYFLVNTSLNGFKYLAEDDRPAWKKILARIFWKLIIATAIYLMSSLLFETISQFKKDSTTINLNTNYYEWENNYPAISICMGKAQSTDGLQSHMIKYWKTMNMTTVAKYTYFKDMRALLFLSATDTFEKIGASNGICHKYNSTCGIDPEILRSILVTKKCEDFITEIKFRNKKYECDELFKFHITEIGYCFTANSLYFNEPENLKNFDTLPMKYFNLDLNNRKLEIHYTDHEIDSFNIFVHSPEENPDFAMTGHSLKKSGANSYYAYRTVEIENQPEVYDEVISARECRFPFEYLIDDELNIKLPYSISNCRFLERVKKEIEKCNCTLPIGILPDHLTRCNITRFQCAKACYESFKNPKECEVPSCLAMEVAEIGHYEMDSEDGFNKFVIEVLNNPTLKYVRRVKHTILDRTGRK</sequence>
<evidence type="ECO:0000256" key="12">
    <source>
        <dbReference type="RuleBase" id="RU000679"/>
    </source>
</evidence>
<keyword evidence="10 12" id="KW-0739">Sodium transport</keyword>
<evidence type="ECO:0000256" key="2">
    <source>
        <dbReference type="ARBA" id="ARBA00007193"/>
    </source>
</evidence>
<evidence type="ECO:0000256" key="1">
    <source>
        <dbReference type="ARBA" id="ARBA00004141"/>
    </source>
</evidence>
<evidence type="ECO:0000256" key="11">
    <source>
        <dbReference type="ARBA" id="ARBA00023303"/>
    </source>
</evidence>
<dbReference type="EMBL" id="CVRI01000006">
    <property type="protein sequence ID" value="CRK87939.1"/>
    <property type="molecule type" value="Genomic_DNA"/>
</dbReference>
<feature type="transmembrane region" description="Helical" evidence="13">
    <location>
        <begin position="35"/>
        <end position="53"/>
    </location>
</feature>
<keyword evidence="7" id="KW-0915">Sodium</keyword>
<dbReference type="Pfam" id="PF00858">
    <property type="entry name" value="ASC"/>
    <property type="match status" value="1"/>
</dbReference>
<protein>
    <submittedName>
        <fullName evidence="14">CLUMA_CG001725, isoform A</fullName>
    </submittedName>
</protein>
<dbReference type="GO" id="GO:0015280">
    <property type="term" value="F:ligand-gated sodium channel activity"/>
    <property type="evidence" value="ECO:0007669"/>
    <property type="project" value="TreeGrafter"/>
</dbReference>
<dbReference type="PANTHER" id="PTHR11690:SF175">
    <property type="entry name" value="PICKPOCKET 13-RELATED"/>
    <property type="match status" value="1"/>
</dbReference>
<accession>A0A1J1HJ50</accession>
<keyword evidence="5 12" id="KW-0812">Transmembrane</keyword>
<evidence type="ECO:0000256" key="4">
    <source>
        <dbReference type="ARBA" id="ARBA00022461"/>
    </source>
</evidence>
<dbReference type="OrthoDB" id="7488946at2759"/>
<keyword evidence="15" id="KW-1185">Reference proteome</keyword>
<keyword evidence="11 12" id="KW-0407">Ion channel</keyword>
<evidence type="ECO:0000256" key="5">
    <source>
        <dbReference type="ARBA" id="ARBA00022692"/>
    </source>
</evidence>
<keyword evidence="3 12" id="KW-0813">Transport</keyword>
<evidence type="ECO:0000313" key="15">
    <source>
        <dbReference type="Proteomes" id="UP000183832"/>
    </source>
</evidence>
<keyword evidence="6 13" id="KW-1133">Transmembrane helix</keyword>
<keyword evidence="4 12" id="KW-0894">Sodium channel</keyword>
<organism evidence="14 15">
    <name type="scientific">Clunio marinus</name>
    <dbReference type="NCBI Taxonomy" id="568069"/>
    <lineage>
        <taxon>Eukaryota</taxon>
        <taxon>Metazoa</taxon>
        <taxon>Ecdysozoa</taxon>
        <taxon>Arthropoda</taxon>
        <taxon>Hexapoda</taxon>
        <taxon>Insecta</taxon>
        <taxon>Pterygota</taxon>
        <taxon>Neoptera</taxon>
        <taxon>Endopterygota</taxon>
        <taxon>Diptera</taxon>
        <taxon>Nematocera</taxon>
        <taxon>Chironomoidea</taxon>
        <taxon>Chironomidae</taxon>
        <taxon>Clunio</taxon>
    </lineage>
</organism>
<evidence type="ECO:0000313" key="14">
    <source>
        <dbReference type="EMBL" id="CRK87939.1"/>
    </source>
</evidence>
<dbReference type="AlphaFoldDB" id="A0A1J1HJ50"/>
<keyword evidence="8 12" id="KW-0406">Ion transport</keyword>
<keyword evidence="9 13" id="KW-0472">Membrane</keyword>
<evidence type="ECO:0000256" key="13">
    <source>
        <dbReference type="SAM" id="Phobius"/>
    </source>
</evidence>
<gene>
    <name evidence="14" type="ORF">CLUMA_CG001725</name>
</gene>
<comment type="similarity">
    <text evidence="2 12">Belongs to the amiloride-sensitive sodium channel (TC 1.A.6) family.</text>
</comment>
<evidence type="ECO:0000256" key="9">
    <source>
        <dbReference type="ARBA" id="ARBA00023136"/>
    </source>
</evidence>
<evidence type="ECO:0000256" key="7">
    <source>
        <dbReference type="ARBA" id="ARBA00023053"/>
    </source>
</evidence>
<comment type="subcellular location">
    <subcellularLocation>
        <location evidence="1">Membrane</location>
        <topology evidence="1">Multi-pass membrane protein</topology>
    </subcellularLocation>
</comment>
<dbReference type="Gene3D" id="2.60.470.10">
    <property type="entry name" value="Acid-sensing ion channels like domains"/>
    <property type="match status" value="1"/>
</dbReference>
<dbReference type="Proteomes" id="UP000183832">
    <property type="component" value="Unassembled WGS sequence"/>
</dbReference>